<dbReference type="GO" id="GO:0044550">
    <property type="term" value="P:secondary metabolite biosynthetic process"/>
    <property type="evidence" value="ECO:0007669"/>
    <property type="project" value="UniProtKB-ARBA"/>
</dbReference>
<dbReference type="EMBL" id="JAWWNJ010000006">
    <property type="protein sequence ID" value="KAK7054051.1"/>
    <property type="molecule type" value="Genomic_DNA"/>
</dbReference>
<reference evidence="9 10" key="1">
    <citation type="journal article" date="2024" name="J Genomics">
        <title>Draft genome sequencing and assembly of Favolaschia claudopus CIRM-BRFM 2984 isolated from oak limbs.</title>
        <authorList>
            <person name="Navarro D."/>
            <person name="Drula E."/>
            <person name="Chaduli D."/>
            <person name="Cazenave R."/>
            <person name="Ahrendt S."/>
            <person name="Wang J."/>
            <person name="Lipzen A."/>
            <person name="Daum C."/>
            <person name="Barry K."/>
            <person name="Grigoriev I.V."/>
            <person name="Favel A."/>
            <person name="Rosso M.N."/>
            <person name="Martin F."/>
        </authorList>
    </citation>
    <scope>NUCLEOTIDE SEQUENCE [LARGE SCALE GENOMIC DNA]</scope>
    <source>
        <strain evidence="9 10">CIRM-BRFM 2984</strain>
    </source>
</reference>
<dbReference type="Gene3D" id="3.40.366.10">
    <property type="entry name" value="Malonyl-Coenzyme A Acyl Carrier Protein, domain 2"/>
    <property type="match status" value="1"/>
</dbReference>
<evidence type="ECO:0000256" key="2">
    <source>
        <dbReference type="ARBA" id="ARBA00022553"/>
    </source>
</evidence>
<keyword evidence="6" id="KW-0472">Membrane</keyword>
<dbReference type="SUPFAM" id="SSF55048">
    <property type="entry name" value="Probable ACP-binding domain of malonyl-CoA ACP transacylase"/>
    <property type="match status" value="1"/>
</dbReference>
<feature type="transmembrane region" description="Helical" evidence="6">
    <location>
        <begin position="1579"/>
        <end position="1600"/>
    </location>
</feature>
<feature type="transmembrane region" description="Helical" evidence="6">
    <location>
        <begin position="1741"/>
        <end position="1760"/>
    </location>
</feature>
<dbReference type="InterPro" id="IPR032821">
    <property type="entry name" value="PKS_assoc"/>
</dbReference>
<dbReference type="InterPro" id="IPR049551">
    <property type="entry name" value="PKS_DH_C"/>
</dbReference>
<dbReference type="InterPro" id="IPR057326">
    <property type="entry name" value="KR_dom"/>
</dbReference>
<evidence type="ECO:0000256" key="3">
    <source>
        <dbReference type="ARBA" id="ARBA00022679"/>
    </source>
</evidence>
<keyword evidence="3" id="KW-0808">Transferase</keyword>
<dbReference type="InterPro" id="IPR049900">
    <property type="entry name" value="PKS_mFAS_DH"/>
</dbReference>
<dbReference type="PROSITE" id="PS52004">
    <property type="entry name" value="KS3_2"/>
    <property type="match status" value="1"/>
</dbReference>
<dbReference type="Gene3D" id="3.40.50.720">
    <property type="entry name" value="NAD(P)-binding Rossmann-like Domain"/>
    <property type="match status" value="1"/>
</dbReference>
<evidence type="ECO:0000313" key="10">
    <source>
        <dbReference type="Proteomes" id="UP001362999"/>
    </source>
</evidence>
<feature type="region of interest" description="C-terminal hotdog fold" evidence="5">
    <location>
        <begin position="1026"/>
        <end position="1175"/>
    </location>
</feature>
<dbReference type="PANTHER" id="PTHR43775">
    <property type="entry name" value="FATTY ACID SYNTHASE"/>
    <property type="match status" value="1"/>
</dbReference>
<keyword evidence="6" id="KW-1133">Transmembrane helix</keyword>
<dbReference type="InterPro" id="IPR050091">
    <property type="entry name" value="PKS_NRPS_Biosynth_Enz"/>
</dbReference>
<keyword evidence="6" id="KW-0812">Transmembrane</keyword>
<dbReference type="InterPro" id="IPR049552">
    <property type="entry name" value="PKS_DH_N"/>
</dbReference>
<dbReference type="SUPFAM" id="SSF53901">
    <property type="entry name" value="Thiolase-like"/>
    <property type="match status" value="1"/>
</dbReference>
<dbReference type="InterPro" id="IPR016039">
    <property type="entry name" value="Thiolase-like"/>
</dbReference>
<dbReference type="SUPFAM" id="SSF51735">
    <property type="entry name" value="NAD(P)-binding Rossmann-fold domains"/>
    <property type="match status" value="1"/>
</dbReference>
<dbReference type="PROSITE" id="PS00606">
    <property type="entry name" value="KS3_1"/>
    <property type="match status" value="1"/>
</dbReference>
<organism evidence="9 10">
    <name type="scientific">Favolaschia claudopus</name>
    <dbReference type="NCBI Taxonomy" id="2862362"/>
    <lineage>
        <taxon>Eukaryota</taxon>
        <taxon>Fungi</taxon>
        <taxon>Dikarya</taxon>
        <taxon>Basidiomycota</taxon>
        <taxon>Agaricomycotina</taxon>
        <taxon>Agaricomycetes</taxon>
        <taxon>Agaricomycetidae</taxon>
        <taxon>Agaricales</taxon>
        <taxon>Marasmiineae</taxon>
        <taxon>Mycenaceae</taxon>
        <taxon>Favolaschia</taxon>
    </lineage>
</organism>
<accession>A0AAW0DMV0</accession>
<dbReference type="InterPro" id="IPR014031">
    <property type="entry name" value="Ketoacyl_synth_C"/>
</dbReference>
<dbReference type="SMART" id="SM00827">
    <property type="entry name" value="PKS_AT"/>
    <property type="match status" value="1"/>
</dbReference>
<feature type="active site" description="Proton donor; for dehydratase activity" evidence="5">
    <location>
        <position position="1086"/>
    </location>
</feature>
<keyword evidence="4" id="KW-0511">Multifunctional enzyme</keyword>
<evidence type="ECO:0000259" key="8">
    <source>
        <dbReference type="PROSITE" id="PS52019"/>
    </source>
</evidence>
<keyword evidence="2" id="KW-0597">Phosphoprotein</keyword>
<dbReference type="Pfam" id="PF21089">
    <property type="entry name" value="PKS_DH_N"/>
    <property type="match status" value="1"/>
</dbReference>
<dbReference type="Pfam" id="PF08659">
    <property type="entry name" value="KR"/>
    <property type="match status" value="1"/>
</dbReference>
<protein>
    <submittedName>
        <fullName evidence="9">Reducing polyketide synthase FUB1</fullName>
    </submittedName>
</protein>
<evidence type="ECO:0000256" key="1">
    <source>
        <dbReference type="ARBA" id="ARBA00022450"/>
    </source>
</evidence>
<evidence type="ECO:0000256" key="5">
    <source>
        <dbReference type="PROSITE-ProRule" id="PRU01363"/>
    </source>
</evidence>
<dbReference type="Gene3D" id="3.40.47.10">
    <property type="match status" value="1"/>
</dbReference>
<keyword evidence="1" id="KW-0596">Phosphopantetheine</keyword>
<dbReference type="Pfam" id="PF16197">
    <property type="entry name" value="KAsynt_C_assoc"/>
    <property type="match status" value="1"/>
</dbReference>
<feature type="domain" description="Ketosynthase family 3 (KS3)" evidence="7">
    <location>
        <begin position="7"/>
        <end position="430"/>
    </location>
</feature>
<dbReference type="InterPro" id="IPR042104">
    <property type="entry name" value="PKS_dehydratase_sf"/>
</dbReference>
<dbReference type="InterPro" id="IPR018201">
    <property type="entry name" value="Ketoacyl_synth_AS"/>
</dbReference>
<dbReference type="PANTHER" id="PTHR43775:SF37">
    <property type="entry name" value="SI:DKEY-61P9.11"/>
    <property type="match status" value="1"/>
</dbReference>
<feature type="region of interest" description="N-terminal hotdog fold" evidence="5">
    <location>
        <begin position="898"/>
        <end position="1012"/>
    </location>
</feature>
<evidence type="ECO:0000313" key="9">
    <source>
        <dbReference type="EMBL" id="KAK7054051.1"/>
    </source>
</evidence>
<dbReference type="Pfam" id="PF00698">
    <property type="entry name" value="Acyl_transf_1"/>
    <property type="match status" value="1"/>
</dbReference>
<comment type="caution">
    <text evidence="9">The sequence shown here is derived from an EMBL/GenBank/DDBJ whole genome shotgun (WGS) entry which is preliminary data.</text>
</comment>
<dbReference type="CDD" id="cd00833">
    <property type="entry name" value="PKS"/>
    <property type="match status" value="1"/>
</dbReference>
<evidence type="ECO:0000256" key="4">
    <source>
        <dbReference type="ARBA" id="ARBA00023268"/>
    </source>
</evidence>
<dbReference type="InterPro" id="IPR001227">
    <property type="entry name" value="Ac_transferase_dom_sf"/>
</dbReference>
<proteinExistence type="predicted"/>
<dbReference type="InterPro" id="IPR020807">
    <property type="entry name" value="PKS_DH"/>
</dbReference>
<dbReference type="Pfam" id="PF14765">
    <property type="entry name" value="PS-DH"/>
    <property type="match status" value="1"/>
</dbReference>
<dbReference type="PROSITE" id="PS52019">
    <property type="entry name" value="PKS_MFAS_DH"/>
    <property type="match status" value="1"/>
</dbReference>
<dbReference type="SMART" id="SM00822">
    <property type="entry name" value="PKS_KR"/>
    <property type="match status" value="1"/>
</dbReference>
<evidence type="ECO:0000256" key="6">
    <source>
        <dbReference type="SAM" id="Phobius"/>
    </source>
</evidence>
<dbReference type="Proteomes" id="UP001362999">
    <property type="component" value="Unassembled WGS sequence"/>
</dbReference>
<keyword evidence="10" id="KW-1185">Reference proteome</keyword>
<name>A0AAW0DMV0_9AGAR</name>
<dbReference type="InterPro" id="IPR014030">
    <property type="entry name" value="Ketoacyl_synth_N"/>
</dbReference>
<dbReference type="Pfam" id="PF00109">
    <property type="entry name" value="ketoacyl-synt"/>
    <property type="match status" value="1"/>
</dbReference>
<dbReference type="Gene3D" id="3.10.129.110">
    <property type="entry name" value="Polyketide synthase dehydratase"/>
    <property type="match status" value="1"/>
</dbReference>
<evidence type="ECO:0000259" key="7">
    <source>
        <dbReference type="PROSITE" id="PS52004"/>
    </source>
</evidence>
<dbReference type="SUPFAM" id="SSF52151">
    <property type="entry name" value="FabD/lysophospholipase-like"/>
    <property type="match status" value="1"/>
</dbReference>
<dbReference type="GO" id="GO:0004312">
    <property type="term" value="F:fatty acid synthase activity"/>
    <property type="evidence" value="ECO:0007669"/>
    <property type="project" value="TreeGrafter"/>
</dbReference>
<dbReference type="GO" id="GO:0006633">
    <property type="term" value="P:fatty acid biosynthetic process"/>
    <property type="evidence" value="ECO:0007669"/>
    <property type="project" value="InterPro"/>
</dbReference>
<gene>
    <name evidence="9" type="ORF">R3P38DRAFT_2854246</name>
</gene>
<dbReference type="SMART" id="SM00826">
    <property type="entry name" value="PKS_DH"/>
    <property type="match status" value="1"/>
</dbReference>
<dbReference type="SMART" id="SM00825">
    <property type="entry name" value="PKS_KS"/>
    <property type="match status" value="1"/>
</dbReference>
<dbReference type="InterPro" id="IPR016035">
    <property type="entry name" value="Acyl_Trfase/lysoPLipase"/>
</dbReference>
<dbReference type="InterPro" id="IPR016036">
    <property type="entry name" value="Malonyl_transacylase_ACP-bd"/>
</dbReference>
<sequence length="2078" mass="227060">MDRPSASKPVAIVGIAAELPSGEYADVNLDHETFFPFLLEGGQAYQKIPIERFNVDAWKGSGLGQVITERGAFLKDISLFDHVEFGISVKDAKSMSVSTRKLIELSFLALLDSGIRYRGQRVGCYTSGIPFDILTVADPDEYEARGSFAGGPCMVANKISYHLDLLGPSIPTDTACSSSLTALHLAVQALRTGDCEAAVVGGCQLNHRFIDFLQYSQGGVLAPDGTCKPFDASANGFSRGEGAVVIVVKLLEDALRDGDRIYASVLGTAVTTNGSAAPANAPVGDAQADAMRLAYKGTGRSPQEVDFIELHATGTAAGDPVEANWTGREFKRDGPDGDILIGSVKGNIGHLEIAAFLASLSKICSIFSHGVIPPNVNMAHPNPAIEWERYKLRVPLEPTLLIPRHSSGIPLVSMMSSGIGGVNGHAVVEGPPTQALLTPSESVQTVPILLVAGGLSPRSASSISATLEEEAASSSESDLALLSTIYGRRARQMTWRSFAIAFPDRSIVVPFSPPAHCQRVKQPIVFVFSGQGPQHLEMGRQLFQVLPPFRDCILRLDNIYRRRTGYSLLETTGLFANTSSPTEQLPIIWPIAITLPALTMVQIALCNLLQHIGIVPDMVIGHSAGETALLYACGAANEEMVMELSIARGQAMSLADEGAMAAVSCTAKEAEEIVKTVKDLMCGTLEVACYNSADSVTLAGHNQFVERAVEVATARGLFARKLRTVVGVHSGLMDSCKDAYCQLVSEVFSRYSSTSEFKSRIPAFSTLTGALYEDAFTADYFWMQTRSPVRFEQALTSLLQHSPRAAFIEIGPHPVLSAYINAAAGDCAILCPMRRFKTLLRHSEMQAYLQCVGQLVVCGHNTVEFNTLNAIERIPHRMRAIKQYPFQRKDIPYYPEASAIVKRQMSPRNGPLNSPFLRISVQTHPTLSQHIIQGEPIMPAAGFLEMAFEFGAWTLSNVSFVSMLSLPSEKVTAVDVVSEDLYWSVKSRPAGSKEQSARLHAEGYMSLEKPFETAPVLNISDIKSRSSPFPMSKFYPALSYFAQYGPQFQRVEAVWKGEDEALVEVRGLSGDLPDALDYVVHPAVLDACFHVMVHPAFTGNADRNTYYLPSRVQWVVRYQGCVPQRLPEAVFAHAVFKEWRPDCLVMDIVVADSSGDYMCSLSGFEIAAHEVASKWSVDKRRFDLINQPYSISHLPLNAFSTPSPTVFHKFYQVYHHIAEHVGKRVVRVLDLGSDAALTTELLSVASMDSTSFCDYIVAHKSNANAVSYPAAVKLVELALNTVGNSVMDPSTFDIVLGPQLSSADWPDATTVLELAGRLLVPGGALILEHPDIVNHTLIPDDSFTSIVISQGSAVPILFAQKRALGLCDMILSKQQPFNSVVFELGRESDIQRRLEEMDAGQPLWIESSWDVHGAAAQGFSRSLRKELGRPVYLVIFAPNWDSSERRQMLHQLAQVADLEQELIIDSHRTILVPRLYPSTSPSSSPHLDNNNYWTQTGADSASYLSLPMLSNNQILVRVNSTYPLSQDLHVVAGEVVGTKSSCWMEGSHVVGLSACPLTNFCVGHSGNFILHSELLPEAVLLPALGGIMVAILAFGVESLCRPQRMFGKKVLVTNIKDPIGGFLVDFLGRLGLEVCEFETSISLSDLETARSCHFALSGFKDHQRQILSRVFSRQVLFWEDALHTLGCSETWTIFDDLPALIRIHHPTLSPMNYMGLTQEPQSLLAGFSRINRGQIFDPSGVYLLLGGIGSLGLHIALWMYTRGAKRIVLTSRSGYQSLIRQKNVLALRILSYLRTRDELSLTLARCDASSVAETAECVSQIKAPIRGVMMLSVQLSDGIFSNHSDATYEVPFAAKTGALVALEKCLALAELDFLISISSATTFGNAGQTNYASANSTLDTMLREFRNAFSIVAPAIIDSSTIARTEDLLTDNRLAHWAPWAMSSKDICGCIEDGLNMLRDRPFWLYVPDYDWHNMQKHFGASPIYDHLVPHKLDASRAIDSNPVESLQELVLRFVDADAEDFDTSIPLTSYGLDSLSAGRLSRALKPFVTLTQLQLLADMSVDDVLARMEALATDDDA</sequence>
<dbReference type="InterPro" id="IPR013968">
    <property type="entry name" value="PKS_KR"/>
</dbReference>
<dbReference type="GO" id="GO:0004315">
    <property type="term" value="F:3-oxoacyl-[acyl-carrier-protein] synthase activity"/>
    <property type="evidence" value="ECO:0007669"/>
    <property type="project" value="InterPro"/>
</dbReference>
<dbReference type="InterPro" id="IPR036291">
    <property type="entry name" value="NAD(P)-bd_dom_sf"/>
</dbReference>
<feature type="active site" description="Proton acceptor; for dehydratase activity" evidence="5">
    <location>
        <position position="930"/>
    </location>
</feature>
<dbReference type="InterPro" id="IPR014043">
    <property type="entry name" value="Acyl_transferase_dom"/>
</dbReference>
<feature type="domain" description="PKS/mFAS DH" evidence="8">
    <location>
        <begin position="898"/>
        <end position="1175"/>
    </location>
</feature>
<dbReference type="InterPro" id="IPR020841">
    <property type="entry name" value="PKS_Beta-ketoAc_synthase_dom"/>
</dbReference>
<dbReference type="Pfam" id="PF02801">
    <property type="entry name" value="Ketoacyl-synt_C"/>
    <property type="match status" value="1"/>
</dbReference>